<gene>
    <name evidence="6" type="primary">rfbC</name>
    <name evidence="6" type="ORF">EYC98_08715</name>
</gene>
<comment type="caution">
    <text evidence="6">The sequence shown here is derived from an EMBL/GenBank/DDBJ whole genome shotgun (WGS) entry which is preliminary data.</text>
</comment>
<protein>
    <recommendedName>
        <fullName evidence="4 5">dTDP-4-dehydrorhamnose 3,5-epimerase</fullName>
        <ecNumber evidence="3 5">5.1.3.13</ecNumber>
    </recommendedName>
    <alternativeName>
        <fullName evidence="5">Thymidine diphospho-4-keto-rhamnose 3,5-epimerase</fullName>
    </alternativeName>
</protein>
<comment type="subunit">
    <text evidence="5">Homodimer.</text>
</comment>
<dbReference type="SUPFAM" id="SSF51182">
    <property type="entry name" value="RmlC-like cupins"/>
    <property type="match status" value="1"/>
</dbReference>
<dbReference type="GO" id="GO:0008830">
    <property type="term" value="F:dTDP-4-dehydrorhamnose 3,5-epimerase activity"/>
    <property type="evidence" value="ECO:0007669"/>
    <property type="project" value="UniProtKB-EC"/>
</dbReference>
<dbReference type="Proteomes" id="UP001143362">
    <property type="component" value="Unassembled WGS sequence"/>
</dbReference>
<comment type="similarity">
    <text evidence="5">Belongs to the dTDP-4-dehydrorhamnose 3,5-epimerase family.</text>
</comment>
<evidence type="ECO:0000256" key="5">
    <source>
        <dbReference type="RuleBase" id="RU364069"/>
    </source>
</evidence>
<dbReference type="PANTHER" id="PTHR21047:SF2">
    <property type="entry name" value="THYMIDINE DIPHOSPHO-4-KETO-RHAMNOSE 3,5-EPIMERASE"/>
    <property type="match status" value="1"/>
</dbReference>
<dbReference type="EC" id="5.1.3.13" evidence="3 5"/>
<name>A0ABT3TFX7_9GAMM</name>
<proteinExistence type="inferred from homology"/>
<keyword evidence="5 6" id="KW-0413">Isomerase</keyword>
<evidence type="ECO:0000256" key="4">
    <source>
        <dbReference type="ARBA" id="ARBA00019595"/>
    </source>
</evidence>
<evidence type="ECO:0000313" key="7">
    <source>
        <dbReference type="Proteomes" id="UP001143362"/>
    </source>
</evidence>
<evidence type="ECO:0000256" key="3">
    <source>
        <dbReference type="ARBA" id="ARBA00012098"/>
    </source>
</evidence>
<dbReference type="PANTHER" id="PTHR21047">
    <property type="entry name" value="DTDP-6-DEOXY-D-GLUCOSE-3,5 EPIMERASE"/>
    <property type="match status" value="1"/>
</dbReference>
<comment type="catalytic activity">
    <reaction evidence="1 5">
        <text>dTDP-4-dehydro-6-deoxy-alpha-D-glucose = dTDP-4-dehydro-beta-L-rhamnose</text>
        <dbReference type="Rhea" id="RHEA:16969"/>
        <dbReference type="ChEBI" id="CHEBI:57649"/>
        <dbReference type="ChEBI" id="CHEBI:62830"/>
        <dbReference type="EC" id="5.1.3.13"/>
    </reaction>
</comment>
<comment type="function">
    <text evidence="2 5">Catalyzes the epimerization of the C3' and C5'positions of dTDP-6-deoxy-D-xylo-4-hexulose, forming dTDP-6-deoxy-L-lyxo-4-hexulose.</text>
</comment>
<dbReference type="InterPro" id="IPR014710">
    <property type="entry name" value="RmlC-like_jellyroll"/>
</dbReference>
<organism evidence="6 7">
    <name type="scientific">Candidatus Litorirhabdus singularis</name>
    <dbReference type="NCBI Taxonomy" id="2518993"/>
    <lineage>
        <taxon>Bacteria</taxon>
        <taxon>Pseudomonadati</taxon>
        <taxon>Pseudomonadota</taxon>
        <taxon>Gammaproteobacteria</taxon>
        <taxon>Cellvibrionales</taxon>
        <taxon>Halieaceae</taxon>
        <taxon>Candidatus Litorirhabdus</taxon>
    </lineage>
</organism>
<evidence type="ECO:0000256" key="2">
    <source>
        <dbReference type="ARBA" id="ARBA00001997"/>
    </source>
</evidence>
<accession>A0ABT3TFX7</accession>
<comment type="pathway">
    <text evidence="5">Carbohydrate biosynthesis; dTDP-L-rhamnose biosynthesis.</text>
</comment>
<evidence type="ECO:0000256" key="1">
    <source>
        <dbReference type="ARBA" id="ARBA00001298"/>
    </source>
</evidence>
<evidence type="ECO:0000313" key="6">
    <source>
        <dbReference type="EMBL" id="MCX2980944.1"/>
    </source>
</evidence>
<dbReference type="Gene3D" id="2.60.120.10">
    <property type="entry name" value="Jelly Rolls"/>
    <property type="match status" value="1"/>
</dbReference>
<dbReference type="Pfam" id="PF00908">
    <property type="entry name" value="dTDP_sugar_isom"/>
    <property type="match status" value="1"/>
</dbReference>
<dbReference type="NCBIfam" id="TIGR01221">
    <property type="entry name" value="rmlC"/>
    <property type="match status" value="1"/>
</dbReference>
<dbReference type="InterPro" id="IPR000888">
    <property type="entry name" value="RmlC-like"/>
</dbReference>
<dbReference type="InterPro" id="IPR011051">
    <property type="entry name" value="RmlC_Cupin_sf"/>
</dbReference>
<dbReference type="EMBL" id="SHNN01000002">
    <property type="protein sequence ID" value="MCX2980944.1"/>
    <property type="molecule type" value="Genomic_DNA"/>
</dbReference>
<dbReference type="CDD" id="cd00438">
    <property type="entry name" value="cupin_RmlC"/>
    <property type="match status" value="1"/>
</dbReference>
<reference evidence="6" key="1">
    <citation type="submission" date="2019-02" db="EMBL/GenBank/DDBJ databases">
        <authorList>
            <person name="Li S.-H."/>
        </authorList>
    </citation>
    <scope>NUCLEOTIDE SEQUENCE</scope>
    <source>
        <strain evidence="6">IMCC14734</strain>
    </source>
</reference>
<sequence length="194" mass="21859">MKFVPTQLEGAFVVEPEPQSDERGFFARLYCRQEFERQGVNEPMVQSSLSHNALPGTLRGMHFQLLPSREAKLVRCQQGRMFDVIVDLRPSSSTFMQHVGVELDSRSHNALYVPAGFAHGFQTLESNTDVLYMMTEYYAPQLSAGARFNDPAFGIDWPLPVSVIATRDREYPNFDATAYASNYLHALGSGDKEQ</sequence>
<keyword evidence="7" id="KW-1185">Reference proteome</keyword>
<dbReference type="RefSeq" id="WP_279244960.1">
    <property type="nucleotide sequence ID" value="NZ_SHNN01000002.1"/>
</dbReference>